<proteinExistence type="predicted"/>
<accession>A0A5B7TPF2</accession>
<sequence>MKKNVGSIDKIIRLIIAVVAIWAAYTHQVASPWDYVLYAVAVIMILTALTSTCPIWLMTGINSIKKK</sequence>
<feature type="transmembrane region" description="Helical" evidence="1">
    <location>
        <begin position="36"/>
        <end position="57"/>
    </location>
</feature>
<keyword evidence="4" id="KW-1185">Reference proteome</keyword>
<dbReference type="AlphaFoldDB" id="A0A5B7TPF2"/>
<dbReference type="RefSeq" id="WP_138948002.1">
    <property type="nucleotide sequence ID" value="NZ_CP040749.1"/>
</dbReference>
<gene>
    <name evidence="3" type="ORF">FF125_00800</name>
</gene>
<dbReference type="OrthoDB" id="9804804at2"/>
<dbReference type="EMBL" id="CP040749">
    <property type="protein sequence ID" value="QCX37043.1"/>
    <property type="molecule type" value="Genomic_DNA"/>
</dbReference>
<protein>
    <submittedName>
        <fullName evidence="3">DUF2892 domain-containing protein</fullName>
    </submittedName>
</protein>
<keyword evidence="1" id="KW-0472">Membrane</keyword>
<feature type="domain" description="Inner membrane protein YgaP-like transmembrane" evidence="2">
    <location>
        <begin position="1"/>
        <end position="66"/>
    </location>
</feature>
<keyword evidence="1" id="KW-1133">Transmembrane helix</keyword>
<evidence type="ECO:0000313" key="4">
    <source>
        <dbReference type="Proteomes" id="UP000306229"/>
    </source>
</evidence>
<dbReference type="InterPro" id="IPR021309">
    <property type="entry name" value="YgaP-like_TM"/>
</dbReference>
<reference evidence="3 4" key="1">
    <citation type="submission" date="2019-05" db="EMBL/GenBank/DDBJ databases">
        <title>Algicella ahnfeltiae gen. nov., sp. nov., a novel marine bacterium of the family Flavobacteriaceae isolated from a red alga.</title>
        <authorList>
            <person name="Nedashkovskaya O.I."/>
            <person name="Kukhlevskiy A.D."/>
            <person name="Kim S.-G."/>
            <person name="Zhukova N.V."/>
            <person name="Mikhailov V.V."/>
        </authorList>
    </citation>
    <scope>NUCLEOTIDE SEQUENCE [LARGE SCALE GENOMIC DNA]</scope>
    <source>
        <strain evidence="3 4">10Alg115</strain>
    </source>
</reference>
<dbReference type="Pfam" id="PF11127">
    <property type="entry name" value="YgaP-like_TM"/>
    <property type="match status" value="1"/>
</dbReference>
<keyword evidence="1" id="KW-0812">Transmembrane</keyword>
<evidence type="ECO:0000313" key="3">
    <source>
        <dbReference type="EMBL" id="QCX37043.1"/>
    </source>
</evidence>
<dbReference type="Proteomes" id="UP000306229">
    <property type="component" value="Chromosome"/>
</dbReference>
<evidence type="ECO:0000259" key="2">
    <source>
        <dbReference type="Pfam" id="PF11127"/>
    </source>
</evidence>
<name>A0A5B7TPF2_9FLAO</name>
<evidence type="ECO:0000256" key="1">
    <source>
        <dbReference type="SAM" id="Phobius"/>
    </source>
</evidence>
<organism evidence="3 4">
    <name type="scientific">Aureibaculum algae</name>
    <dbReference type="NCBI Taxonomy" id="2584122"/>
    <lineage>
        <taxon>Bacteria</taxon>
        <taxon>Pseudomonadati</taxon>
        <taxon>Bacteroidota</taxon>
        <taxon>Flavobacteriia</taxon>
        <taxon>Flavobacteriales</taxon>
        <taxon>Flavobacteriaceae</taxon>
        <taxon>Aureibaculum</taxon>
    </lineage>
</organism>
<feature type="transmembrane region" description="Helical" evidence="1">
    <location>
        <begin position="12"/>
        <end position="30"/>
    </location>
</feature>
<dbReference type="KEGG" id="fbe:FF125_00800"/>